<dbReference type="InterPro" id="IPR052563">
    <property type="entry name" value="FliK"/>
</dbReference>
<feature type="compositionally biased region" description="Polar residues" evidence="1">
    <location>
        <begin position="138"/>
        <end position="151"/>
    </location>
</feature>
<dbReference type="Proteomes" id="UP000259465">
    <property type="component" value="Chromosome"/>
</dbReference>
<dbReference type="PANTHER" id="PTHR37533">
    <property type="entry name" value="FLAGELLAR HOOK-LENGTH CONTROL PROTEIN"/>
    <property type="match status" value="1"/>
</dbReference>
<keyword evidence="4" id="KW-1185">Reference proteome</keyword>
<proteinExistence type="predicted"/>
<dbReference type="KEGG" id="crz:D1345_13070"/>
<dbReference type="AlphaFoldDB" id="A0AAD0RR63"/>
<evidence type="ECO:0000313" key="3">
    <source>
        <dbReference type="EMBL" id="AXT47075.1"/>
    </source>
</evidence>
<gene>
    <name evidence="3" type="ORF">D1345_13070</name>
</gene>
<keyword evidence="3" id="KW-0282">Flagellum</keyword>
<dbReference type="PANTHER" id="PTHR37533:SF2">
    <property type="entry name" value="FLAGELLAR HOOK-LENGTH CONTROL PROTEIN"/>
    <property type="match status" value="1"/>
</dbReference>
<dbReference type="CDD" id="cd17470">
    <property type="entry name" value="T3SS_Flik_C"/>
    <property type="match status" value="1"/>
</dbReference>
<keyword evidence="3" id="KW-0969">Cilium</keyword>
<accession>A0AAD0RR63</accession>
<protein>
    <submittedName>
        <fullName evidence="3">Flagellar hook-length control protein FliK</fullName>
    </submittedName>
</protein>
<keyword evidence="3" id="KW-0966">Cell projection</keyword>
<organism evidence="3 4">
    <name type="scientific">Chromobacterium rhizoryzae</name>
    <dbReference type="NCBI Taxonomy" id="1778675"/>
    <lineage>
        <taxon>Bacteria</taxon>
        <taxon>Pseudomonadati</taxon>
        <taxon>Pseudomonadota</taxon>
        <taxon>Betaproteobacteria</taxon>
        <taxon>Neisseriales</taxon>
        <taxon>Chromobacteriaceae</taxon>
        <taxon>Chromobacterium</taxon>
    </lineage>
</organism>
<sequence length="354" mass="36768">MNSPPGGFGTVPTARSEGRLKVRAWHASCFIACVLLVRESAMTTPVNAAAANPVSGKANMPGGNLATAGDTGAGDLFASLLGLQMSSLGSSFLPGANADPLAEAILDKDKPTKSEDGQTLATPLPGMPLMGSAQQPVQQQAVTSPRANSDLPTGAKPVELKPDIAATLPASLAKARNLSLPAQQNLPEDGKVLPQFLPLQGHEQLAAKPAAPTPVFTVQQPVTDPNWAKAMSEQVMGMVSLKADKAQIQLNPPQLGPIEVTLKMNGNDQAQVLFAAAVPATREALENNMHRLSSMLAAGGIQLTDAQVSSGQSGQQQQAFQRGQSQRQNENAEPEPMDALSSIKAARGILSIFA</sequence>
<evidence type="ECO:0000313" key="4">
    <source>
        <dbReference type="Proteomes" id="UP000259465"/>
    </source>
</evidence>
<reference evidence="3 4" key="1">
    <citation type="submission" date="2018-08" db="EMBL/GenBank/DDBJ databases">
        <title>Complete genome sequence of JP2-74.</title>
        <authorList>
            <person name="Wu L."/>
        </authorList>
    </citation>
    <scope>NUCLEOTIDE SEQUENCE [LARGE SCALE GENOMIC DNA]</scope>
    <source>
        <strain evidence="3 4">JP2-74</strain>
    </source>
</reference>
<feature type="region of interest" description="Disordered" evidence="1">
    <location>
        <begin position="307"/>
        <end position="340"/>
    </location>
</feature>
<feature type="domain" description="Flagellar hook-length control protein-like C-terminal" evidence="2">
    <location>
        <begin position="233"/>
        <end position="317"/>
    </location>
</feature>
<feature type="region of interest" description="Disordered" evidence="1">
    <location>
        <begin position="138"/>
        <end position="157"/>
    </location>
</feature>
<evidence type="ECO:0000256" key="1">
    <source>
        <dbReference type="SAM" id="MobiDB-lite"/>
    </source>
</evidence>
<dbReference type="InterPro" id="IPR038610">
    <property type="entry name" value="FliK-like_C_sf"/>
</dbReference>
<feature type="compositionally biased region" description="Low complexity" evidence="1">
    <location>
        <begin position="307"/>
        <end position="328"/>
    </location>
</feature>
<evidence type="ECO:0000259" key="2">
    <source>
        <dbReference type="Pfam" id="PF02120"/>
    </source>
</evidence>
<dbReference type="InterPro" id="IPR021136">
    <property type="entry name" value="Flagellar_hook_control-like_C"/>
</dbReference>
<dbReference type="Gene3D" id="3.30.750.140">
    <property type="match status" value="1"/>
</dbReference>
<name>A0AAD0RR63_9NEIS</name>
<dbReference type="EMBL" id="CP031968">
    <property type="protein sequence ID" value="AXT47075.1"/>
    <property type="molecule type" value="Genomic_DNA"/>
</dbReference>
<dbReference type="Pfam" id="PF02120">
    <property type="entry name" value="Flg_hook"/>
    <property type="match status" value="1"/>
</dbReference>